<evidence type="ECO:0000256" key="3">
    <source>
        <dbReference type="RuleBase" id="RU362118"/>
    </source>
</evidence>
<keyword evidence="2 3" id="KW-0663">Pyridoxal phosphate</keyword>
<accession>A0A9W8KUY8</accession>
<dbReference type="PANTHER" id="PTHR11808:SF35">
    <property type="entry name" value="CYSTATHIONINE GAMMA-SYNTHASE (AFU_ORTHOLOGUE AFUA_7G01590)"/>
    <property type="match status" value="1"/>
</dbReference>
<evidence type="ECO:0000256" key="1">
    <source>
        <dbReference type="ARBA" id="ARBA00001933"/>
    </source>
</evidence>
<dbReference type="Gene3D" id="3.40.640.10">
    <property type="entry name" value="Type I PLP-dependent aspartate aminotransferase-like (Major domain)"/>
    <property type="match status" value="1"/>
</dbReference>
<name>A0A9W8KUY8_9FUNG</name>
<comment type="cofactor">
    <cofactor evidence="1 3">
        <name>pyridoxal 5'-phosphate</name>
        <dbReference type="ChEBI" id="CHEBI:597326"/>
    </cofactor>
</comment>
<comment type="similarity">
    <text evidence="3">Belongs to the trans-sulfuration enzymes family.</text>
</comment>
<dbReference type="PANTHER" id="PTHR11808">
    <property type="entry name" value="TRANS-SULFURATION ENZYME FAMILY MEMBER"/>
    <property type="match status" value="1"/>
</dbReference>
<dbReference type="SUPFAM" id="SSF53383">
    <property type="entry name" value="PLP-dependent transferases"/>
    <property type="match status" value="1"/>
</dbReference>
<sequence>MFRPEGSFMNTIGVQGNSRLRVALNIVLSITATRTFEHTEFSVSGINYGGCLELHTLARIHTRYSKVGNRSWLCVPNIDVLNIGTYEDANLVWIEVPLNSTSKIKGISKYAQRANETVALLGADVMIHWATKHLAGHCDLFASVVATRSAILAKELRETFHCFGFNISNHEAWLPLRFLCTLRLRIEQQTKPAHPGGFAEVFSVVLKNKEQAGFTVKQLILHKYATNICGAASYIDWCFGWGSKVRSGFATC</sequence>
<evidence type="ECO:0000313" key="4">
    <source>
        <dbReference type="EMBL" id="KAJ2672409.1"/>
    </source>
</evidence>
<gene>
    <name evidence="4" type="ORF">GGI25_005118</name>
</gene>
<comment type="caution">
    <text evidence="4">The sequence shown here is derived from an EMBL/GenBank/DDBJ whole genome shotgun (WGS) entry which is preliminary data.</text>
</comment>
<dbReference type="InterPro" id="IPR015421">
    <property type="entry name" value="PyrdxlP-dep_Trfase_major"/>
</dbReference>
<dbReference type="GO" id="GO:0005737">
    <property type="term" value="C:cytoplasm"/>
    <property type="evidence" value="ECO:0007669"/>
    <property type="project" value="TreeGrafter"/>
</dbReference>
<dbReference type="Pfam" id="PF01053">
    <property type="entry name" value="Cys_Met_Meta_PP"/>
    <property type="match status" value="1"/>
</dbReference>
<dbReference type="InterPro" id="IPR015424">
    <property type="entry name" value="PyrdxlP-dep_Trfase"/>
</dbReference>
<organism evidence="4 5">
    <name type="scientific">Coemansia spiralis</name>
    <dbReference type="NCBI Taxonomy" id="417178"/>
    <lineage>
        <taxon>Eukaryota</taxon>
        <taxon>Fungi</taxon>
        <taxon>Fungi incertae sedis</taxon>
        <taxon>Zoopagomycota</taxon>
        <taxon>Kickxellomycotina</taxon>
        <taxon>Kickxellomycetes</taxon>
        <taxon>Kickxellales</taxon>
        <taxon>Kickxellaceae</taxon>
        <taxon>Coemansia</taxon>
    </lineage>
</organism>
<protein>
    <submittedName>
        <fullName evidence="4">Uncharacterized protein</fullName>
    </submittedName>
</protein>
<proteinExistence type="inferred from homology"/>
<dbReference type="GO" id="GO:0030170">
    <property type="term" value="F:pyridoxal phosphate binding"/>
    <property type="evidence" value="ECO:0007669"/>
    <property type="project" value="InterPro"/>
</dbReference>
<reference evidence="4" key="1">
    <citation type="submission" date="2022-07" db="EMBL/GenBank/DDBJ databases">
        <title>Phylogenomic reconstructions and comparative analyses of Kickxellomycotina fungi.</title>
        <authorList>
            <person name="Reynolds N.K."/>
            <person name="Stajich J.E."/>
            <person name="Barry K."/>
            <person name="Grigoriev I.V."/>
            <person name="Crous P."/>
            <person name="Smith M.E."/>
        </authorList>
    </citation>
    <scope>NUCLEOTIDE SEQUENCE</scope>
    <source>
        <strain evidence="4">NRRL 3115</strain>
    </source>
</reference>
<dbReference type="EMBL" id="JANBTW010000083">
    <property type="protein sequence ID" value="KAJ2672409.1"/>
    <property type="molecule type" value="Genomic_DNA"/>
</dbReference>
<dbReference type="AlphaFoldDB" id="A0A9W8KUY8"/>
<evidence type="ECO:0000256" key="2">
    <source>
        <dbReference type="ARBA" id="ARBA00022898"/>
    </source>
</evidence>
<dbReference type="Proteomes" id="UP001151518">
    <property type="component" value="Unassembled WGS sequence"/>
</dbReference>
<dbReference type="GO" id="GO:0016846">
    <property type="term" value="F:carbon-sulfur lyase activity"/>
    <property type="evidence" value="ECO:0007669"/>
    <property type="project" value="TreeGrafter"/>
</dbReference>
<evidence type="ECO:0000313" key="5">
    <source>
        <dbReference type="Proteomes" id="UP001151518"/>
    </source>
</evidence>
<dbReference type="InterPro" id="IPR000277">
    <property type="entry name" value="Cys/Met-Metab_PyrdxlP-dep_enz"/>
</dbReference>
<dbReference type="GO" id="GO:0019346">
    <property type="term" value="P:transsulfuration"/>
    <property type="evidence" value="ECO:0007669"/>
    <property type="project" value="InterPro"/>
</dbReference>